<sequence length="158" mass="19196">HRNSIYLIRNRLAFRLNEFDHNRELEIHNIDEILNPPPNEFIQSGFTYAKRHYIFTRDFVYVYDSIHGSLLPSYPKPRINGWFACEATYQVSKSRKTSTTTATTIMRASSAESPRRHDHDHDEDDHNFHHHHHHSHHRPRRPFQHRLPPHGYRRRWEY</sequence>
<dbReference type="SUPFAM" id="SSF50923">
    <property type="entry name" value="Hemopexin-like domain"/>
    <property type="match status" value="1"/>
</dbReference>
<keyword evidence="3" id="KW-1185">Reference proteome</keyword>
<dbReference type="AlphaFoldDB" id="A0A821IHB5"/>
<feature type="region of interest" description="Disordered" evidence="1">
    <location>
        <begin position="98"/>
        <end position="147"/>
    </location>
</feature>
<evidence type="ECO:0000256" key="1">
    <source>
        <dbReference type="SAM" id="MobiDB-lite"/>
    </source>
</evidence>
<name>A0A821IHB5_9BILA</name>
<dbReference type="EMBL" id="CAJOBP010034846">
    <property type="protein sequence ID" value="CAF4701805.1"/>
    <property type="molecule type" value="Genomic_DNA"/>
</dbReference>
<feature type="compositionally biased region" description="Basic and acidic residues" evidence="1">
    <location>
        <begin position="113"/>
        <end position="127"/>
    </location>
</feature>
<evidence type="ECO:0000313" key="2">
    <source>
        <dbReference type="EMBL" id="CAF4701805.1"/>
    </source>
</evidence>
<feature type="compositionally biased region" description="Basic residues" evidence="1">
    <location>
        <begin position="128"/>
        <end position="147"/>
    </location>
</feature>
<protein>
    <submittedName>
        <fullName evidence="2">Uncharacterized protein</fullName>
    </submittedName>
</protein>
<gene>
    <name evidence="2" type="ORF">UJA718_LOCUS36281</name>
</gene>
<dbReference type="Proteomes" id="UP000663873">
    <property type="component" value="Unassembled WGS sequence"/>
</dbReference>
<reference evidence="2" key="1">
    <citation type="submission" date="2021-02" db="EMBL/GenBank/DDBJ databases">
        <authorList>
            <person name="Nowell W R."/>
        </authorList>
    </citation>
    <scope>NUCLEOTIDE SEQUENCE</scope>
</reference>
<evidence type="ECO:0000313" key="3">
    <source>
        <dbReference type="Proteomes" id="UP000663873"/>
    </source>
</evidence>
<comment type="caution">
    <text evidence="2">The sequence shown here is derived from an EMBL/GenBank/DDBJ whole genome shotgun (WGS) entry which is preliminary data.</text>
</comment>
<organism evidence="2 3">
    <name type="scientific">Rotaria socialis</name>
    <dbReference type="NCBI Taxonomy" id="392032"/>
    <lineage>
        <taxon>Eukaryota</taxon>
        <taxon>Metazoa</taxon>
        <taxon>Spiralia</taxon>
        <taxon>Gnathifera</taxon>
        <taxon>Rotifera</taxon>
        <taxon>Eurotatoria</taxon>
        <taxon>Bdelloidea</taxon>
        <taxon>Philodinida</taxon>
        <taxon>Philodinidae</taxon>
        <taxon>Rotaria</taxon>
    </lineage>
</organism>
<dbReference type="InterPro" id="IPR036375">
    <property type="entry name" value="Hemopexin-like_dom_sf"/>
</dbReference>
<feature type="compositionally biased region" description="Low complexity" evidence="1">
    <location>
        <begin position="98"/>
        <end position="111"/>
    </location>
</feature>
<feature type="non-terminal residue" evidence="2">
    <location>
        <position position="1"/>
    </location>
</feature>
<accession>A0A821IHB5</accession>
<proteinExistence type="predicted"/>